<organism evidence="2 3">
    <name type="scientific">Dictyostelium discoideum</name>
    <name type="common">Social amoeba</name>
    <dbReference type="NCBI Taxonomy" id="44689"/>
    <lineage>
        <taxon>Eukaryota</taxon>
        <taxon>Amoebozoa</taxon>
        <taxon>Evosea</taxon>
        <taxon>Eumycetozoa</taxon>
        <taxon>Dictyostelia</taxon>
        <taxon>Dictyosteliales</taxon>
        <taxon>Dictyosteliaceae</taxon>
        <taxon>Dictyostelium</taxon>
    </lineage>
</organism>
<keyword evidence="1" id="KW-0812">Transmembrane</keyword>
<evidence type="ECO:0000313" key="3">
    <source>
        <dbReference type="Proteomes" id="UP000002195"/>
    </source>
</evidence>
<keyword evidence="1" id="KW-0472">Membrane</keyword>
<protein>
    <submittedName>
        <fullName evidence="2">Uncharacterized protein</fullName>
    </submittedName>
</protein>
<dbReference type="GeneID" id="8619393"/>
<dbReference type="InParanoid" id="Q555U4"/>
<dbReference type="HOGENOM" id="CLU_2351052_0_0_1"/>
<dbReference type="RefSeq" id="XP_643966.1">
    <property type="nucleotide sequence ID" value="XM_638874.1"/>
</dbReference>
<dbReference type="Proteomes" id="UP000002195">
    <property type="component" value="Unassembled WGS sequence"/>
</dbReference>
<dbReference type="KEGG" id="ddi:DDB_G0274733"/>
<proteinExistence type="predicted"/>
<accession>Q555U4</accession>
<dbReference type="VEuPathDB" id="AmoebaDB:DDB_G0274733"/>
<evidence type="ECO:0000256" key="1">
    <source>
        <dbReference type="SAM" id="Phobius"/>
    </source>
</evidence>
<dbReference type="SMR" id="Q555U4"/>
<keyword evidence="1" id="KW-1133">Transmembrane helix</keyword>
<sequence>MKISNYYIVEDFDISEENLINNINYVAKARKQNSFNYYLIIGRPKNDNNYKKEVNINFFFFFLSRQKKKKVDKFFNQSIFLFFFIFFNFFFFHFFFF</sequence>
<dbReference type="AlphaFoldDB" id="Q555U4"/>
<evidence type="ECO:0000313" key="2">
    <source>
        <dbReference type="EMBL" id="EAL70259.1"/>
    </source>
</evidence>
<name>Q555U4_DICDI</name>
<reference evidence="2 3" key="1">
    <citation type="journal article" date="2005" name="Nature">
        <title>The genome of the social amoeba Dictyostelium discoideum.</title>
        <authorList>
            <consortium name="The Dictyostelium discoideum Sequencing Consortium"/>
            <person name="Eichinger L."/>
            <person name="Pachebat J.A."/>
            <person name="Glockner G."/>
            <person name="Rajandream M.A."/>
            <person name="Sucgang R."/>
            <person name="Berriman M."/>
            <person name="Song J."/>
            <person name="Olsen R."/>
            <person name="Szafranski K."/>
            <person name="Xu Q."/>
            <person name="Tunggal B."/>
            <person name="Kummerfeld S."/>
            <person name="Madera M."/>
            <person name="Konfortov B.A."/>
            <person name="Rivero F."/>
            <person name="Bankier A.T."/>
            <person name="Lehmann R."/>
            <person name="Hamlin N."/>
            <person name="Davies R."/>
            <person name="Gaudet P."/>
            <person name="Fey P."/>
            <person name="Pilcher K."/>
            <person name="Chen G."/>
            <person name="Saunders D."/>
            <person name="Sodergren E."/>
            <person name="Davis P."/>
            <person name="Kerhornou A."/>
            <person name="Nie X."/>
            <person name="Hall N."/>
            <person name="Anjard C."/>
            <person name="Hemphill L."/>
            <person name="Bason N."/>
            <person name="Farbrother P."/>
            <person name="Desany B."/>
            <person name="Just E."/>
            <person name="Morio T."/>
            <person name="Rost R."/>
            <person name="Churcher C."/>
            <person name="Cooper J."/>
            <person name="Haydock S."/>
            <person name="van Driessche N."/>
            <person name="Cronin A."/>
            <person name="Goodhead I."/>
            <person name="Muzny D."/>
            <person name="Mourier T."/>
            <person name="Pain A."/>
            <person name="Lu M."/>
            <person name="Harper D."/>
            <person name="Lindsay R."/>
            <person name="Hauser H."/>
            <person name="James K."/>
            <person name="Quiles M."/>
            <person name="Madan Babu M."/>
            <person name="Saito T."/>
            <person name="Buchrieser C."/>
            <person name="Wardroper A."/>
            <person name="Felder M."/>
            <person name="Thangavelu M."/>
            <person name="Johnson D."/>
            <person name="Knights A."/>
            <person name="Loulseged H."/>
            <person name="Mungall K."/>
            <person name="Oliver K."/>
            <person name="Price C."/>
            <person name="Quail M.A."/>
            <person name="Urushihara H."/>
            <person name="Hernandez J."/>
            <person name="Rabbinowitsch E."/>
            <person name="Steffen D."/>
            <person name="Sanders M."/>
            <person name="Ma J."/>
            <person name="Kohara Y."/>
            <person name="Sharp S."/>
            <person name="Simmonds M."/>
            <person name="Spiegler S."/>
            <person name="Tivey A."/>
            <person name="Sugano S."/>
            <person name="White B."/>
            <person name="Walker D."/>
            <person name="Woodward J."/>
            <person name="Winckler T."/>
            <person name="Tanaka Y."/>
            <person name="Shaulsky G."/>
            <person name="Schleicher M."/>
            <person name="Weinstock G."/>
            <person name="Rosenthal A."/>
            <person name="Cox E.C."/>
            <person name="Chisholm R.L."/>
            <person name="Gibbs R."/>
            <person name="Loomis W.F."/>
            <person name="Platzer M."/>
            <person name="Kay R.R."/>
            <person name="Williams J."/>
            <person name="Dear P.H."/>
            <person name="Noegel A.A."/>
            <person name="Barrell B."/>
            <person name="Kuspa A."/>
        </authorList>
    </citation>
    <scope>NUCLEOTIDE SEQUENCE [LARGE SCALE GENOMIC DNA]</scope>
    <source>
        <strain evidence="2 3">AX4</strain>
    </source>
</reference>
<gene>
    <name evidence="2" type="ORF">DDB_G0274733</name>
</gene>
<keyword evidence="3" id="KW-1185">Reference proteome</keyword>
<feature type="transmembrane region" description="Helical" evidence="1">
    <location>
        <begin position="74"/>
        <end position="96"/>
    </location>
</feature>
<comment type="caution">
    <text evidence="2">The sequence shown here is derived from an EMBL/GenBank/DDBJ whole genome shotgun (WGS) entry which is preliminary data.</text>
</comment>
<dbReference type="EMBL" id="AAFI02000012">
    <property type="protein sequence ID" value="EAL70259.1"/>
    <property type="molecule type" value="Genomic_DNA"/>
</dbReference>
<dbReference type="PaxDb" id="44689-DDB0203286"/>